<keyword evidence="2" id="KW-1133">Transmembrane helix</keyword>
<proteinExistence type="predicted"/>
<keyword evidence="3" id="KW-0732">Signal</keyword>
<reference evidence="4" key="1">
    <citation type="submission" date="2020-11" db="EMBL/GenBank/DDBJ databases">
        <title>Sequencing the genomes of 1000 actinobacteria strains.</title>
        <authorList>
            <person name="Klenk H.-P."/>
        </authorList>
    </citation>
    <scope>NUCLEOTIDE SEQUENCE</scope>
    <source>
        <strain evidence="4">DSM 45632</strain>
    </source>
</reference>
<gene>
    <name evidence="4" type="ORF">IW254_001903</name>
</gene>
<evidence type="ECO:0000256" key="3">
    <source>
        <dbReference type="SAM" id="SignalP"/>
    </source>
</evidence>
<evidence type="ECO:0000313" key="4">
    <source>
        <dbReference type="EMBL" id="MBG6122934.1"/>
    </source>
</evidence>
<dbReference type="RefSeq" id="WP_196825241.1">
    <property type="nucleotide sequence ID" value="NZ_CP046980.1"/>
</dbReference>
<comment type="caution">
    <text evidence="4">The sequence shown here is derived from an EMBL/GenBank/DDBJ whole genome shotgun (WGS) entry which is preliminary data.</text>
</comment>
<keyword evidence="2" id="KW-0472">Membrane</keyword>
<organism evidence="4 5">
    <name type="scientific">Corynebacterium aquatimens</name>
    <dbReference type="NCBI Taxonomy" id="1190508"/>
    <lineage>
        <taxon>Bacteria</taxon>
        <taxon>Bacillati</taxon>
        <taxon>Actinomycetota</taxon>
        <taxon>Actinomycetes</taxon>
        <taxon>Mycobacteriales</taxon>
        <taxon>Corynebacteriaceae</taxon>
        <taxon>Corynebacterium</taxon>
    </lineage>
</organism>
<dbReference type="EMBL" id="JADOUE010000001">
    <property type="protein sequence ID" value="MBG6122934.1"/>
    <property type="molecule type" value="Genomic_DNA"/>
</dbReference>
<keyword evidence="5" id="KW-1185">Reference proteome</keyword>
<feature type="chain" id="PRO_5038810406" description="Prealbumin-like fold domain-containing protein" evidence="3">
    <location>
        <begin position="28"/>
        <end position="311"/>
    </location>
</feature>
<keyword evidence="2" id="KW-0812">Transmembrane</keyword>
<feature type="region of interest" description="Disordered" evidence="1">
    <location>
        <begin position="227"/>
        <end position="277"/>
    </location>
</feature>
<dbReference type="AlphaFoldDB" id="A0A931DWQ2"/>
<protein>
    <recommendedName>
        <fullName evidence="6">Prealbumin-like fold domain-containing protein</fullName>
    </recommendedName>
</protein>
<evidence type="ECO:0000313" key="5">
    <source>
        <dbReference type="Proteomes" id="UP000658613"/>
    </source>
</evidence>
<dbReference type="Proteomes" id="UP000658613">
    <property type="component" value="Unassembled WGS sequence"/>
</dbReference>
<feature type="transmembrane region" description="Helical" evidence="2">
    <location>
        <begin position="284"/>
        <end position="303"/>
    </location>
</feature>
<feature type="signal peptide" evidence="3">
    <location>
        <begin position="1"/>
        <end position="27"/>
    </location>
</feature>
<accession>A0A931DWQ2</accession>
<feature type="compositionally biased region" description="Polar residues" evidence="1">
    <location>
        <begin position="260"/>
        <end position="277"/>
    </location>
</feature>
<evidence type="ECO:0000256" key="2">
    <source>
        <dbReference type="SAM" id="Phobius"/>
    </source>
</evidence>
<dbReference type="Gene3D" id="2.60.40.10">
    <property type="entry name" value="Immunoglobulins"/>
    <property type="match status" value="1"/>
</dbReference>
<sequence length="311" mass="31446">MRRLRPLIVTAAVSLTVTMSVPMPASLADDHVISGNDSSLAPSSIDPTRTISLTVRKEAGNPYDQATPPPVSDIEFTLSRVNGIDVTAVDGRNSAKNMTLADARMSGLTFIASQRTDAAGSTTFASLTPGLYLLEETPSTSATLVSQPKLILLPLPTVSGTAFAYDNIVVAKVDTTMPSPQLSPAAIAGIVAGSLGLAGLIGAAAHAAPTIIAALAPAAPPGTAPGLVPGHLPGFNPGAAQNPSPNAPDGIPADSDARNQESPSTESGTNDDGASNQSLASTGASVIAIVITSLLLIASGLFLTRRRETRA</sequence>
<evidence type="ECO:0008006" key="6">
    <source>
        <dbReference type="Google" id="ProtNLM"/>
    </source>
</evidence>
<evidence type="ECO:0000256" key="1">
    <source>
        <dbReference type="SAM" id="MobiDB-lite"/>
    </source>
</evidence>
<dbReference type="GO" id="GO:0005975">
    <property type="term" value="P:carbohydrate metabolic process"/>
    <property type="evidence" value="ECO:0007669"/>
    <property type="project" value="UniProtKB-ARBA"/>
</dbReference>
<name>A0A931DWQ2_9CORY</name>
<dbReference type="InterPro" id="IPR013783">
    <property type="entry name" value="Ig-like_fold"/>
</dbReference>